<feature type="region of interest" description="Disordered" evidence="1">
    <location>
        <begin position="211"/>
        <end position="299"/>
    </location>
</feature>
<organism evidence="2 3">
    <name type="scientific">Nephila pilipes</name>
    <name type="common">Giant wood spider</name>
    <name type="synonym">Nephila maculata</name>
    <dbReference type="NCBI Taxonomy" id="299642"/>
    <lineage>
        <taxon>Eukaryota</taxon>
        <taxon>Metazoa</taxon>
        <taxon>Ecdysozoa</taxon>
        <taxon>Arthropoda</taxon>
        <taxon>Chelicerata</taxon>
        <taxon>Arachnida</taxon>
        <taxon>Araneae</taxon>
        <taxon>Araneomorphae</taxon>
        <taxon>Entelegynae</taxon>
        <taxon>Araneoidea</taxon>
        <taxon>Nephilidae</taxon>
        <taxon>Nephila</taxon>
    </lineage>
</organism>
<feature type="compositionally biased region" description="Polar residues" evidence="1">
    <location>
        <begin position="55"/>
        <end position="82"/>
    </location>
</feature>
<feature type="compositionally biased region" description="Low complexity" evidence="1">
    <location>
        <begin position="270"/>
        <end position="289"/>
    </location>
</feature>
<feature type="region of interest" description="Disordered" evidence="1">
    <location>
        <begin position="149"/>
        <end position="189"/>
    </location>
</feature>
<accession>A0A8X6QE26</accession>
<sequence>MSYFSDRIYELSPDDSFDSSYESDDESELYFDDFEETADFTVCPLLSDKAAEIPEQSTSAVEIPEQSTSPAKIQEQSTSPANIQEHMEMVSPSRSKAAAKGQKKKRNLGILSNINRVQKRVFNRLPLIETSPPDKFQFFKGKYEFKKRERGELIESQPPESKDKSPLSPLKEKKEYRSHEPKVSPSKCISSPKFKCIEKRYTKSSSVLIPSTSKYVPQPSSSSSSEQYSKSEKYAKPPTKRKTSTSRYISPTSALKERKKKYSKKPFEPKPSTSKYVSSSSSSSPVGSPIHSHTLETEDVSDDYSKLPVRERLQKYSTKFLEFQRRQFNILKAAENELILKMRDLDSIIRDSMKICKGIVDFQHAPPETEELLNIENMNLMYYFGSSSRLFDTLNENFSVMGVEIWDYAKKTDKALLKIKNLLKGLMKAILDLKPKEETPKTV</sequence>
<dbReference type="EMBL" id="BMAW01078079">
    <property type="protein sequence ID" value="GFU09485.1"/>
    <property type="molecule type" value="Genomic_DNA"/>
</dbReference>
<feature type="compositionally biased region" description="Basic and acidic residues" evidence="1">
    <location>
        <begin position="160"/>
        <end position="182"/>
    </location>
</feature>
<gene>
    <name evidence="2" type="ORF">NPIL_118211</name>
</gene>
<name>A0A8X6QE26_NEPPI</name>
<feature type="region of interest" description="Disordered" evidence="1">
    <location>
        <begin position="53"/>
        <end position="110"/>
    </location>
</feature>
<feature type="region of interest" description="Disordered" evidence="1">
    <location>
        <begin position="1"/>
        <end position="24"/>
    </location>
</feature>
<proteinExistence type="predicted"/>
<evidence type="ECO:0000256" key="1">
    <source>
        <dbReference type="SAM" id="MobiDB-lite"/>
    </source>
</evidence>
<keyword evidence="3" id="KW-1185">Reference proteome</keyword>
<evidence type="ECO:0000313" key="3">
    <source>
        <dbReference type="Proteomes" id="UP000887013"/>
    </source>
</evidence>
<feature type="compositionally biased region" description="Low complexity" evidence="1">
    <location>
        <begin position="217"/>
        <end position="228"/>
    </location>
</feature>
<dbReference type="AlphaFoldDB" id="A0A8X6QE26"/>
<dbReference type="Proteomes" id="UP000887013">
    <property type="component" value="Unassembled WGS sequence"/>
</dbReference>
<protein>
    <submittedName>
        <fullName evidence="2">Uncharacterized protein</fullName>
    </submittedName>
</protein>
<feature type="compositionally biased region" description="Acidic residues" evidence="1">
    <location>
        <begin position="12"/>
        <end position="24"/>
    </location>
</feature>
<evidence type="ECO:0000313" key="2">
    <source>
        <dbReference type="EMBL" id="GFU09485.1"/>
    </source>
</evidence>
<reference evidence="2" key="1">
    <citation type="submission" date="2020-08" db="EMBL/GenBank/DDBJ databases">
        <title>Multicomponent nature underlies the extraordinary mechanical properties of spider dragline silk.</title>
        <authorList>
            <person name="Kono N."/>
            <person name="Nakamura H."/>
            <person name="Mori M."/>
            <person name="Yoshida Y."/>
            <person name="Ohtoshi R."/>
            <person name="Malay A.D."/>
            <person name="Moran D.A.P."/>
            <person name="Tomita M."/>
            <person name="Numata K."/>
            <person name="Arakawa K."/>
        </authorList>
    </citation>
    <scope>NUCLEOTIDE SEQUENCE</scope>
</reference>
<comment type="caution">
    <text evidence="2">The sequence shown here is derived from an EMBL/GenBank/DDBJ whole genome shotgun (WGS) entry which is preliminary data.</text>
</comment>